<dbReference type="AlphaFoldDB" id="A0A9D1NTP2"/>
<evidence type="ECO:0000313" key="1">
    <source>
        <dbReference type="EMBL" id="HIV12323.1"/>
    </source>
</evidence>
<evidence type="ECO:0000313" key="2">
    <source>
        <dbReference type="Proteomes" id="UP000886723"/>
    </source>
</evidence>
<name>A0A9D1NTP2_9FIRM</name>
<organism evidence="1 2">
    <name type="scientific">Candidatus Pullilachnospira stercoravium</name>
    <dbReference type="NCBI Taxonomy" id="2840913"/>
    <lineage>
        <taxon>Bacteria</taxon>
        <taxon>Bacillati</taxon>
        <taxon>Bacillota</taxon>
        <taxon>Clostridia</taxon>
        <taxon>Lachnospirales</taxon>
        <taxon>Lachnospiraceae</taxon>
        <taxon>Lachnospiraceae incertae sedis</taxon>
        <taxon>Candidatus Pullilachnospira</taxon>
    </lineage>
</organism>
<dbReference type="EMBL" id="DVON01000087">
    <property type="protein sequence ID" value="HIV12323.1"/>
    <property type="molecule type" value="Genomic_DNA"/>
</dbReference>
<comment type="caution">
    <text evidence="1">The sequence shown here is derived from an EMBL/GenBank/DDBJ whole genome shotgun (WGS) entry which is preliminary data.</text>
</comment>
<reference evidence="1" key="1">
    <citation type="submission" date="2020-10" db="EMBL/GenBank/DDBJ databases">
        <authorList>
            <person name="Gilroy R."/>
        </authorList>
    </citation>
    <scope>NUCLEOTIDE SEQUENCE</scope>
    <source>
        <strain evidence="1">ChiBcec2-4451</strain>
    </source>
</reference>
<sequence>MILYQALSSYQILECIVHRLTFHAGEKAELMLGNYILERMPQYREAATRGFFDRVLLFRYGGYRGDEEKILKEVREEFLSVCGRRAEEYDKIYAAGIHTWLQVQWARDGISFAMFEDGSGALSRPWILSDIHKKSSPDRQRAVEKYHLYDHTNPVITEKICDIRSQRAGFSDEKAVDFPVLEAFGKLSGKWKDSIREFFRLPAYEGYQDYVLLLTQQFANLGQLTFPEQNLIYQTLFDYFLENRKVLIKPHPDDILYYHRLFPEAEILREVFPAELLPMAFDRLPESICTISSTGVNLIRQEFSRCLKFNAAYEQNFHFLPVYYMAMAAAKALGFTRIWTAGVDPLPFQNLAGWNRRFADAFQISPSLEELSGEVICFWDGSGDGQDPWEMPDRVRAVLFLNTDGQYGMYRPGHGEKEKFLSMRPLSIQKRRLEAGQCRSEEYWDSEDCHTIYFYSKEARLMSQSSKIRESKTLPYTGSELSFVEMSDEQIRIRMLEGILAATERRLLEYIGTEKELRRQLKELTKDKEPSRS</sequence>
<dbReference type="Proteomes" id="UP000886723">
    <property type="component" value="Unassembled WGS sequence"/>
</dbReference>
<protein>
    <submittedName>
        <fullName evidence="1">Uncharacterized protein</fullName>
    </submittedName>
</protein>
<proteinExistence type="predicted"/>
<accession>A0A9D1NTP2</accession>
<reference evidence="1" key="2">
    <citation type="journal article" date="2021" name="PeerJ">
        <title>Extensive microbial diversity within the chicken gut microbiome revealed by metagenomics and culture.</title>
        <authorList>
            <person name="Gilroy R."/>
            <person name="Ravi A."/>
            <person name="Getino M."/>
            <person name="Pursley I."/>
            <person name="Horton D.L."/>
            <person name="Alikhan N.F."/>
            <person name="Baker D."/>
            <person name="Gharbi K."/>
            <person name="Hall N."/>
            <person name="Watson M."/>
            <person name="Adriaenssens E.M."/>
            <person name="Foster-Nyarko E."/>
            <person name="Jarju S."/>
            <person name="Secka A."/>
            <person name="Antonio M."/>
            <person name="Oren A."/>
            <person name="Chaudhuri R.R."/>
            <person name="La Ragione R."/>
            <person name="Hildebrand F."/>
            <person name="Pallen M.J."/>
        </authorList>
    </citation>
    <scope>NUCLEOTIDE SEQUENCE</scope>
    <source>
        <strain evidence="1">ChiBcec2-4451</strain>
    </source>
</reference>
<gene>
    <name evidence="1" type="ORF">IAA63_04175</name>
</gene>